<dbReference type="EnsemblPlants" id="evm.model.08.777">
    <property type="protein sequence ID" value="cds.evm.model.08.777"/>
    <property type="gene ID" value="evm.TU.08.777"/>
</dbReference>
<name>A0A803QCC0_CANSA</name>
<organism evidence="2 3">
    <name type="scientific">Cannabis sativa</name>
    <name type="common">Hemp</name>
    <name type="synonym">Marijuana</name>
    <dbReference type="NCBI Taxonomy" id="3483"/>
    <lineage>
        <taxon>Eukaryota</taxon>
        <taxon>Viridiplantae</taxon>
        <taxon>Streptophyta</taxon>
        <taxon>Embryophyta</taxon>
        <taxon>Tracheophyta</taxon>
        <taxon>Spermatophyta</taxon>
        <taxon>Magnoliopsida</taxon>
        <taxon>eudicotyledons</taxon>
        <taxon>Gunneridae</taxon>
        <taxon>Pentapetalae</taxon>
        <taxon>rosids</taxon>
        <taxon>fabids</taxon>
        <taxon>Rosales</taxon>
        <taxon>Cannabaceae</taxon>
        <taxon>Cannabis</taxon>
    </lineage>
</organism>
<keyword evidence="3" id="KW-1185">Reference proteome</keyword>
<reference evidence="2" key="2">
    <citation type="submission" date="2021-03" db="UniProtKB">
        <authorList>
            <consortium name="EnsemblPlants"/>
        </authorList>
    </citation>
    <scope>IDENTIFICATION</scope>
</reference>
<keyword evidence="1" id="KW-0812">Transmembrane</keyword>
<reference evidence="2" key="1">
    <citation type="submission" date="2018-11" db="EMBL/GenBank/DDBJ databases">
        <authorList>
            <person name="Grassa J C."/>
        </authorList>
    </citation>
    <scope>NUCLEOTIDE SEQUENCE [LARGE SCALE GENOMIC DNA]</scope>
</reference>
<proteinExistence type="predicted"/>
<dbReference type="Gramene" id="evm.model.08.777">
    <property type="protein sequence ID" value="cds.evm.model.08.777"/>
    <property type="gene ID" value="evm.TU.08.777"/>
</dbReference>
<protein>
    <submittedName>
        <fullName evidence="2">Uncharacterized protein</fullName>
    </submittedName>
</protein>
<dbReference type="AlphaFoldDB" id="A0A803QCC0"/>
<evidence type="ECO:0000256" key="1">
    <source>
        <dbReference type="SAM" id="Phobius"/>
    </source>
</evidence>
<evidence type="ECO:0000313" key="3">
    <source>
        <dbReference type="Proteomes" id="UP000596661"/>
    </source>
</evidence>
<dbReference type="Proteomes" id="UP000596661">
    <property type="component" value="Chromosome 8"/>
</dbReference>
<evidence type="ECO:0000313" key="2">
    <source>
        <dbReference type="EnsemblPlants" id="cds.evm.model.08.777"/>
    </source>
</evidence>
<keyword evidence="1" id="KW-1133">Transmembrane helix</keyword>
<keyword evidence="1" id="KW-0472">Membrane</keyword>
<dbReference type="EMBL" id="UZAU01000692">
    <property type="status" value="NOT_ANNOTATED_CDS"/>
    <property type="molecule type" value="Genomic_DNA"/>
</dbReference>
<feature type="transmembrane region" description="Helical" evidence="1">
    <location>
        <begin position="78"/>
        <end position="100"/>
    </location>
</feature>
<accession>A0A803QCC0</accession>
<feature type="transmembrane region" description="Helical" evidence="1">
    <location>
        <begin position="158"/>
        <end position="179"/>
    </location>
</feature>
<sequence>MSSKQNPSPANYCTPISRAKRRGTWAGCKIDLRGPEMVRNNCEKMNLFAAKTKSTKASIATLVVAATAMPFIKRVVDTFAIATYLIVFAFLPTFAAVMAVSHKINALLLATTRPWAALGQTNPWDVLACWPPIRPLPYRPEESLLFMFLIPKRRRGQFFIINYFSVVFMMMIIIVVLLMY</sequence>